<comment type="similarity">
    <text evidence="5 6">Belongs to the FtsA/MreB family.</text>
</comment>
<dbReference type="SUPFAM" id="SSF53067">
    <property type="entry name" value="Actin-like ATPase domain"/>
    <property type="match status" value="2"/>
</dbReference>
<evidence type="ECO:0000256" key="3">
    <source>
        <dbReference type="ARBA" id="ARBA00023136"/>
    </source>
</evidence>
<dbReference type="EMBL" id="JAYFUM010000007">
    <property type="protein sequence ID" value="MEA5138815.1"/>
    <property type="molecule type" value="Genomic_DNA"/>
</dbReference>
<feature type="domain" description="SHS2" evidence="8">
    <location>
        <begin position="5"/>
        <end position="197"/>
    </location>
</feature>
<dbReference type="PANTHER" id="PTHR32432:SF4">
    <property type="entry name" value="CELL DIVISION PROTEIN FTSA"/>
    <property type="match status" value="1"/>
</dbReference>
<dbReference type="RefSeq" id="WP_323295979.1">
    <property type="nucleotide sequence ID" value="NZ_JAYFUM010000007.1"/>
</dbReference>
<feature type="compositionally biased region" description="Polar residues" evidence="7">
    <location>
        <begin position="408"/>
        <end position="417"/>
    </location>
</feature>
<evidence type="ECO:0000256" key="7">
    <source>
        <dbReference type="SAM" id="MobiDB-lite"/>
    </source>
</evidence>
<keyword evidence="3 5" id="KW-0472">Membrane</keyword>
<evidence type="ECO:0000256" key="6">
    <source>
        <dbReference type="PIRNR" id="PIRNR003101"/>
    </source>
</evidence>
<dbReference type="InterPro" id="IPR020823">
    <property type="entry name" value="Cell_div_FtsA"/>
</dbReference>
<keyword evidence="10" id="KW-1185">Reference proteome</keyword>
<feature type="compositionally biased region" description="Basic and acidic residues" evidence="7">
    <location>
        <begin position="418"/>
        <end position="432"/>
    </location>
</feature>
<dbReference type="Gene3D" id="3.30.1490.110">
    <property type="match status" value="1"/>
</dbReference>
<dbReference type="SMART" id="SM00842">
    <property type="entry name" value="FtsA"/>
    <property type="match status" value="1"/>
</dbReference>
<sequence>MNEIIVGLDIGSKQVSVVAGRLDSLGKLEILGLGKADTTGRVSKGVVLNVNKTIEAVQSALEQVENQANIHIRGVIASIAGPNIHSSKHKAVITRQTRGEEVTVTDVDQVANDAQRTFISQGNAIVHTLPQEYLVDSASGIQEPVGISGLKLQGEFLMITSPQAELDKTKRCIERSKDKMEIEGGLVHSPLAASLAVLTDQEKKTGVALVDIGSGITEIVIYYKNIVRHVAVLPFAGDSITADIEQGCGVSTEHAEQLKIKFGSAVADEVSLEEVVTIPSANGRKPKTISVKNVSIIIEERLKELIALVVAEIARSGYLNRINCGIVITGGTAQMPYIDQLFERVSQRDVRIGYPNENLGKSFTEEIKNPTYSTAVGLVWRGIKDIDEREDGYKLLRKTAPAIIPITPVNNNNLSSKNGRESSKAAEPPVEKKGGWSLFGKFKQVASRMIGEDLGDNDKYEQ</sequence>
<dbReference type="Pfam" id="PF14450">
    <property type="entry name" value="FtsA"/>
    <property type="match status" value="1"/>
</dbReference>
<protein>
    <recommendedName>
        <fullName evidence="5 6">Cell division protein FtsA</fullName>
    </recommendedName>
</protein>
<dbReference type="Proteomes" id="UP001302949">
    <property type="component" value="Unassembled WGS sequence"/>
</dbReference>
<reference evidence="9 10" key="1">
    <citation type="submission" date="2023-12" db="EMBL/GenBank/DDBJ databases">
        <title>Novel species of the genus Arcicella isolated from rivers.</title>
        <authorList>
            <person name="Lu H."/>
        </authorList>
    </citation>
    <scope>NUCLEOTIDE SEQUENCE [LARGE SCALE GENOMIC DNA]</scope>
    <source>
        <strain evidence="9 10">KCTC 23307</strain>
    </source>
</reference>
<feature type="region of interest" description="Disordered" evidence="7">
    <location>
        <begin position="408"/>
        <end position="432"/>
    </location>
</feature>
<dbReference type="PANTHER" id="PTHR32432">
    <property type="entry name" value="CELL DIVISION PROTEIN FTSA-RELATED"/>
    <property type="match status" value="1"/>
</dbReference>
<dbReference type="InterPro" id="IPR043129">
    <property type="entry name" value="ATPase_NBD"/>
</dbReference>
<dbReference type="HAMAP" id="MF_02033">
    <property type="entry name" value="FtsA"/>
    <property type="match status" value="1"/>
</dbReference>
<evidence type="ECO:0000256" key="2">
    <source>
        <dbReference type="ARBA" id="ARBA00022618"/>
    </source>
</evidence>
<evidence type="ECO:0000256" key="1">
    <source>
        <dbReference type="ARBA" id="ARBA00022475"/>
    </source>
</evidence>
<keyword evidence="2 5" id="KW-0132">Cell division</keyword>
<dbReference type="PIRSF" id="PIRSF003101">
    <property type="entry name" value="FtsA"/>
    <property type="match status" value="1"/>
</dbReference>
<accession>A0ABU5Q7K5</accession>
<dbReference type="GO" id="GO:0051301">
    <property type="term" value="P:cell division"/>
    <property type="evidence" value="ECO:0007669"/>
    <property type="project" value="UniProtKB-KW"/>
</dbReference>
<dbReference type="Pfam" id="PF02491">
    <property type="entry name" value="SHS2_FTSA"/>
    <property type="match status" value="1"/>
</dbReference>
<comment type="caution">
    <text evidence="9">The sequence shown here is derived from an EMBL/GenBank/DDBJ whole genome shotgun (WGS) entry which is preliminary data.</text>
</comment>
<comment type="function">
    <text evidence="5 6">Cell division protein that is involved in the assembly of the Z ring. May serve as a membrane anchor for the Z ring.</text>
</comment>
<dbReference type="Gene3D" id="3.30.420.40">
    <property type="match status" value="1"/>
</dbReference>
<proteinExistence type="inferred from homology"/>
<name>A0ABU5Q7K5_9BACT</name>
<dbReference type="InterPro" id="IPR050696">
    <property type="entry name" value="FtsA/MreB"/>
</dbReference>
<evidence type="ECO:0000256" key="5">
    <source>
        <dbReference type="HAMAP-Rule" id="MF_02033"/>
    </source>
</evidence>
<dbReference type="CDD" id="cd24048">
    <property type="entry name" value="ASKHA_NBD_FtsA"/>
    <property type="match status" value="1"/>
</dbReference>
<comment type="subcellular location">
    <subcellularLocation>
        <location evidence="5">Cell membrane</location>
        <topology evidence="5">Peripheral membrane protein</topology>
        <orientation evidence="5">Cytoplasmic side</orientation>
    </subcellularLocation>
    <text evidence="5">Localizes to the Z ring in an FtsZ-dependent manner. Targeted to the membrane through a conserved C-terminal amphipathic helix.</text>
</comment>
<evidence type="ECO:0000256" key="4">
    <source>
        <dbReference type="ARBA" id="ARBA00023306"/>
    </source>
</evidence>
<evidence type="ECO:0000313" key="9">
    <source>
        <dbReference type="EMBL" id="MEA5138815.1"/>
    </source>
</evidence>
<evidence type="ECO:0000313" key="10">
    <source>
        <dbReference type="Proteomes" id="UP001302949"/>
    </source>
</evidence>
<organism evidence="9 10">
    <name type="scientific">Arcicella rigui</name>
    <dbReference type="NCBI Taxonomy" id="797020"/>
    <lineage>
        <taxon>Bacteria</taxon>
        <taxon>Pseudomonadati</taxon>
        <taxon>Bacteroidota</taxon>
        <taxon>Cytophagia</taxon>
        <taxon>Cytophagales</taxon>
        <taxon>Flectobacillaceae</taxon>
        <taxon>Arcicella</taxon>
    </lineage>
</organism>
<dbReference type="NCBIfam" id="TIGR01174">
    <property type="entry name" value="ftsA"/>
    <property type="match status" value="1"/>
</dbReference>
<evidence type="ECO:0000259" key="8">
    <source>
        <dbReference type="SMART" id="SM00842"/>
    </source>
</evidence>
<gene>
    <name evidence="5 9" type="primary">ftsA</name>
    <name evidence="9" type="ORF">VB248_06715</name>
</gene>
<comment type="subunit">
    <text evidence="5">Self-interacts. Interacts with FtsZ.</text>
</comment>
<keyword evidence="4 5" id="KW-0131">Cell cycle</keyword>
<dbReference type="InterPro" id="IPR003494">
    <property type="entry name" value="SHS2_FtsA"/>
</dbReference>
<keyword evidence="1 5" id="KW-1003">Cell membrane</keyword>